<evidence type="ECO:0000259" key="1">
    <source>
        <dbReference type="Pfam" id="PF12937"/>
    </source>
</evidence>
<dbReference type="Gramene" id="Os05t0490300-01">
    <property type="protein sequence ID" value="Os05t0490300-01"/>
    <property type="gene ID" value="Os05g0490300"/>
</dbReference>
<name>A0A0P0WNT3_ORYSJ</name>
<evidence type="ECO:0000313" key="2">
    <source>
        <dbReference type="EMBL" id="BAF17813.2"/>
    </source>
</evidence>
<evidence type="ECO:0000313" key="3">
    <source>
        <dbReference type="Proteomes" id="UP000000763"/>
    </source>
</evidence>
<gene>
    <name evidence="2" type="ordered locus">Os05g0490300</name>
</gene>
<dbReference type="OMA" id="VSKRFCG"/>
<dbReference type="InterPro" id="IPR001810">
    <property type="entry name" value="F-box_dom"/>
</dbReference>
<dbReference type="InterPro" id="IPR044809">
    <property type="entry name" value="AUF1-like"/>
</dbReference>
<dbReference type="KEGG" id="dosa:Os05g0490300"/>
<dbReference type="EMBL" id="AP008211">
    <property type="protein sequence ID" value="BAF17813.2"/>
    <property type="molecule type" value="Genomic_DNA"/>
</dbReference>
<reference evidence="2 3" key="1">
    <citation type="journal article" date="2005" name="Nature">
        <title>The map-based sequence of the rice genome.</title>
        <authorList>
            <consortium name="International rice genome sequencing project (IRGSP)"/>
            <person name="Matsumoto T."/>
            <person name="Wu J."/>
            <person name="Kanamori H."/>
            <person name="Katayose Y."/>
            <person name="Fujisawa M."/>
            <person name="Namiki N."/>
            <person name="Mizuno H."/>
            <person name="Yamamoto K."/>
            <person name="Antonio B.A."/>
            <person name="Baba T."/>
            <person name="Sakata K."/>
            <person name="Nagamura Y."/>
            <person name="Aoki H."/>
            <person name="Arikawa K."/>
            <person name="Arita K."/>
            <person name="Bito T."/>
            <person name="Chiden Y."/>
            <person name="Fujitsuka N."/>
            <person name="Fukunaka R."/>
            <person name="Hamada M."/>
            <person name="Harada C."/>
            <person name="Hayashi A."/>
            <person name="Hijishita S."/>
            <person name="Honda M."/>
            <person name="Hosokawa S."/>
            <person name="Ichikawa Y."/>
            <person name="Idonuma A."/>
            <person name="Iijima M."/>
            <person name="Ikeda M."/>
            <person name="Ikeno M."/>
            <person name="Ito K."/>
            <person name="Ito S."/>
            <person name="Ito T."/>
            <person name="Ito Y."/>
            <person name="Ito Y."/>
            <person name="Iwabuchi A."/>
            <person name="Kamiya K."/>
            <person name="Karasawa W."/>
            <person name="Kurita K."/>
            <person name="Katagiri S."/>
            <person name="Kikuta A."/>
            <person name="Kobayashi H."/>
            <person name="Kobayashi N."/>
            <person name="Machita K."/>
            <person name="Maehara T."/>
            <person name="Masukawa M."/>
            <person name="Mizubayashi T."/>
            <person name="Mukai Y."/>
            <person name="Nagasaki H."/>
            <person name="Nagata Y."/>
            <person name="Naito S."/>
            <person name="Nakashima M."/>
            <person name="Nakama Y."/>
            <person name="Nakamichi Y."/>
            <person name="Nakamura M."/>
            <person name="Meguro A."/>
            <person name="Negishi M."/>
            <person name="Ohta I."/>
            <person name="Ohta T."/>
            <person name="Okamoto M."/>
            <person name="Ono N."/>
            <person name="Saji S."/>
            <person name="Sakaguchi M."/>
            <person name="Sakai K."/>
            <person name="Shibata M."/>
            <person name="Shimokawa T."/>
            <person name="Song J."/>
            <person name="Takazaki Y."/>
            <person name="Terasawa K."/>
            <person name="Tsugane M."/>
            <person name="Tsuji K."/>
            <person name="Ueda S."/>
            <person name="Waki K."/>
            <person name="Yamagata H."/>
            <person name="Yamamoto M."/>
            <person name="Yamamoto S."/>
            <person name="Yamane H."/>
            <person name="Yoshiki S."/>
            <person name="Yoshihara R."/>
            <person name="Yukawa K."/>
            <person name="Zhong H."/>
            <person name="Yano M."/>
            <person name="Yuan Q."/>
            <person name="Ouyang S."/>
            <person name="Liu J."/>
            <person name="Jones K.M."/>
            <person name="Gansberger K."/>
            <person name="Moffat K."/>
            <person name="Hill J."/>
            <person name="Bera J."/>
            <person name="Fadrosh D."/>
            <person name="Jin S."/>
            <person name="Johri S."/>
            <person name="Kim M."/>
            <person name="Overton L."/>
            <person name="Reardon M."/>
            <person name="Tsitrin T."/>
            <person name="Vuong H."/>
            <person name="Weaver B."/>
            <person name="Ciecko A."/>
            <person name="Tallon L."/>
            <person name="Jackson J."/>
            <person name="Pai G."/>
            <person name="Aken S.V."/>
            <person name="Utterback T."/>
            <person name="Reidmuller S."/>
            <person name="Feldblyum T."/>
            <person name="Hsiao J."/>
            <person name="Zismann V."/>
            <person name="Iobst S."/>
            <person name="de Vazeille A.R."/>
            <person name="Buell C.R."/>
            <person name="Ying K."/>
            <person name="Li Y."/>
            <person name="Lu T."/>
            <person name="Huang Y."/>
            <person name="Zhao Q."/>
            <person name="Feng Q."/>
            <person name="Zhang L."/>
            <person name="Zhu J."/>
            <person name="Weng Q."/>
            <person name="Mu J."/>
            <person name="Lu Y."/>
            <person name="Fan D."/>
            <person name="Liu Y."/>
            <person name="Guan J."/>
            <person name="Zhang Y."/>
            <person name="Yu S."/>
            <person name="Liu X."/>
            <person name="Zhang Y."/>
            <person name="Hong G."/>
            <person name="Han B."/>
            <person name="Choisne N."/>
            <person name="Demange N."/>
            <person name="Orjeda G."/>
            <person name="Samain S."/>
            <person name="Cattolico L."/>
            <person name="Pelletier E."/>
            <person name="Couloux A."/>
            <person name="Segurens B."/>
            <person name="Wincker P."/>
            <person name="D'Hont A."/>
            <person name="Scarpelli C."/>
            <person name="Weissenbach J."/>
            <person name="Salanoubat M."/>
            <person name="Quetier F."/>
            <person name="Yu Y."/>
            <person name="Kim H.R."/>
            <person name="Rambo T."/>
            <person name="Currie J."/>
            <person name="Collura K."/>
            <person name="Luo M."/>
            <person name="Yang T."/>
            <person name="Ammiraju J.S.S."/>
            <person name="Engler F."/>
            <person name="Soderlund C."/>
            <person name="Wing R.A."/>
            <person name="Palmer L.E."/>
            <person name="de la Bastide M."/>
            <person name="Spiegel L."/>
            <person name="Nascimento L."/>
            <person name="Zutavern T."/>
            <person name="O'Shaughnessy A."/>
            <person name="Dike S."/>
            <person name="Dedhia N."/>
            <person name="Preston R."/>
            <person name="Balija V."/>
            <person name="McCombie W.R."/>
            <person name="Chow T."/>
            <person name="Chen H."/>
            <person name="Chung M."/>
            <person name="Chen C."/>
            <person name="Shaw J."/>
            <person name="Wu H."/>
            <person name="Hsiao K."/>
            <person name="Chao Y."/>
            <person name="Chu M."/>
            <person name="Cheng C."/>
            <person name="Hour A."/>
            <person name="Lee P."/>
            <person name="Lin S."/>
            <person name="Lin Y."/>
            <person name="Liou J."/>
            <person name="Liu S."/>
            <person name="Hsing Y."/>
            <person name="Raghuvanshi S."/>
            <person name="Mohanty A."/>
            <person name="Bharti A.K."/>
            <person name="Gaur A."/>
            <person name="Gupta V."/>
            <person name="Kumar D."/>
            <person name="Ravi V."/>
            <person name="Vij S."/>
            <person name="Kapur A."/>
            <person name="Khurana P."/>
            <person name="Khurana P."/>
            <person name="Khurana J.P."/>
            <person name="Tyagi A.K."/>
            <person name="Gaikwad K."/>
            <person name="Singh A."/>
            <person name="Dalal V."/>
            <person name="Srivastava S."/>
            <person name="Dixit A."/>
            <person name="Pal A.K."/>
            <person name="Ghazi I.A."/>
            <person name="Yadav M."/>
            <person name="Pandit A."/>
            <person name="Bhargava A."/>
            <person name="Sureshbabu K."/>
            <person name="Batra K."/>
            <person name="Sharma T.R."/>
            <person name="Mohapatra T."/>
            <person name="Singh N.K."/>
            <person name="Messing J."/>
            <person name="Nelson A.B."/>
            <person name="Fuks G."/>
            <person name="Kavchok S."/>
            <person name="Keizer G."/>
            <person name="Linton E."/>
            <person name="Llaca V."/>
            <person name="Song R."/>
            <person name="Tanyolac B."/>
            <person name="Young S."/>
            <person name="Ho-Il K."/>
            <person name="Hahn J.H."/>
            <person name="Sangsakoo G."/>
            <person name="Vanavichit A."/>
            <person name="de Mattos Luiz.A.T."/>
            <person name="Zimmer P.D."/>
            <person name="Malone G."/>
            <person name="Dellagostin O."/>
            <person name="de Oliveira A.C."/>
            <person name="Bevan M."/>
            <person name="Bancroft I."/>
            <person name="Minx P."/>
            <person name="Cordum H."/>
            <person name="Wilson R."/>
            <person name="Cheng Z."/>
            <person name="Jin W."/>
            <person name="Jiang J."/>
            <person name="Leong S.A."/>
            <person name="Iwama H."/>
            <person name="Gojobori T."/>
            <person name="Itoh T."/>
            <person name="Niimura Y."/>
            <person name="Fujii Y."/>
            <person name="Habara T."/>
            <person name="Sakai H."/>
            <person name="Sato Y."/>
            <person name="Wilson G."/>
            <person name="Kumar K."/>
            <person name="McCouch S."/>
            <person name="Juretic N."/>
            <person name="Hoen D."/>
            <person name="Wright S."/>
            <person name="Bruskiewich R."/>
            <person name="Bureau T."/>
            <person name="Miyao A."/>
            <person name="Hirochika H."/>
            <person name="Nishikawa T."/>
            <person name="Kadowaki K."/>
            <person name="Sugiura M."/>
            <person name="Burr B."/>
            <person name="Sasaki T."/>
        </authorList>
    </citation>
    <scope>NUCLEOTIDE SEQUENCE [LARGE SCALE GENOMIC DNA]</scope>
    <source>
        <strain evidence="3">cv. Nipponbare</strain>
    </source>
</reference>
<dbReference type="InterPro" id="IPR036047">
    <property type="entry name" value="F-box-like_dom_sf"/>
</dbReference>
<organism evidence="2 3">
    <name type="scientific">Oryza sativa subsp. japonica</name>
    <name type="common">Rice</name>
    <dbReference type="NCBI Taxonomy" id="39947"/>
    <lineage>
        <taxon>Eukaryota</taxon>
        <taxon>Viridiplantae</taxon>
        <taxon>Streptophyta</taxon>
        <taxon>Embryophyta</taxon>
        <taxon>Tracheophyta</taxon>
        <taxon>Spermatophyta</taxon>
        <taxon>Magnoliopsida</taxon>
        <taxon>Liliopsida</taxon>
        <taxon>Poales</taxon>
        <taxon>Poaceae</taxon>
        <taxon>BOP clade</taxon>
        <taxon>Oryzoideae</taxon>
        <taxon>Oryzeae</taxon>
        <taxon>Oryzinae</taxon>
        <taxon>Oryza</taxon>
        <taxon>Oryza sativa</taxon>
    </lineage>
</organism>
<dbReference type="PANTHER" id="PTHR31215">
    <property type="entry name" value="OS05G0510400 PROTEIN-RELATED"/>
    <property type="match status" value="1"/>
</dbReference>
<dbReference type="CDD" id="cd09917">
    <property type="entry name" value="F-box_SF"/>
    <property type="match status" value="1"/>
</dbReference>
<dbReference type="SUPFAM" id="SSF81383">
    <property type="entry name" value="F-box domain"/>
    <property type="match status" value="1"/>
</dbReference>
<proteinExistence type="predicted"/>
<feature type="domain" description="F-box" evidence="1">
    <location>
        <begin position="114"/>
        <end position="149"/>
    </location>
</feature>
<sequence length="450" mass="50084">ENGATLLPISRFRYRTVARRRRIRTRVGGERLALAVDLVVARCLRWLREPFGEDKVEEEQQLLFVAFLLQRLVLHFSATSRGGEGGRAFDPFLHFGWFPMARIHADPVLEADQFDRLPDSLVLVILNNVEDVRSLGRCSAVSKRFYGLVPLVHDVYVKIDRVVTVDGEAEDALNLSSPKPRNILSHFLKMMLFTIIKPFHSMRGPNGAGRPLFPQLAQHSPAQVLRNFTHIRNLRVELPSGDVGTEEGVLLKWRAEYGSTLQNCVILGGTQVDRKPVGAEHELYSEDNGSMPESFYTNGGLKLRVVWTISSLIAASTRHYLLRSIIKDHPTLTSLVLTDADGQGTLSMGAEQLKEFRENQLSASACSNRTQVPACNMKLKYAPYLELPGGIALQGATLVAIKPSPEGSNGGHTSRKETDAFVSGAFDGPFKFAVKALMKRRTYLLEMNGF</sequence>
<protein>
    <submittedName>
        <fullName evidence="2">Os05g0490300 protein</fullName>
    </submittedName>
</protein>
<accession>A0A0P0WNT3</accession>
<dbReference type="Gene3D" id="1.20.1280.50">
    <property type="match status" value="1"/>
</dbReference>
<dbReference type="Pfam" id="PF12937">
    <property type="entry name" value="F-box-like"/>
    <property type="match status" value="1"/>
</dbReference>
<reference evidence="3" key="2">
    <citation type="journal article" date="2008" name="Nucleic Acids Res.">
        <title>The rice annotation project database (RAP-DB): 2008 update.</title>
        <authorList>
            <consortium name="The rice annotation project (RAP)"/>
        </authorList>
    </citation>
    <scope>GENOME REANNOTATION</scope>
    <source>
        <strain evidence="3">cv. Nipponbare</strain>
    </source>
</reference>
<dbReference type="AlphaFoldDB" id="A0A0P0WNT3"/>
<dbReference type="Proteomes" id="UP000000763">
    <property type="component" value="Chromosome 5"/>
</dbReference>
<feature type="non-terminal residue" evidence="2">
    <location>
        <position position="1"/>
    </location>
</feature>